<organism evidence="2 3">
    <name type="scientific">Mucilaginibacter terrenus</name>
    <dbReference type="NCBI Taxonomy" id="2482727"/>
    <lineage>
        <taxon>Bacteria</taxon>
        <taxon>Pseudomonadati</taxon>
        <taxon>Bacteroidota</taxon>
        <taxon>Sphingobacteriia</taxon>
        <taxon>Sphingobacteriales</taxon>
        <taxon>Sphingobacteriaceae</taxon>
        <taxon>Mucilaginibacter</taxon>
    </lineage>
</organism>
<comment type="caution">
    <text evidence="2">The sequence shown here is derived from an EMBL/GenBank/DDBJ whole genome shotgun (WGS) entry which is preliminary data.</text>
</comment>
<evidence type="ECO:0008006" key="4">
    <source>
        <dbReference type="Google" id="ProtNLM"/>
    </source>
</evidence>
<reference evidence="2 3" key="1">
    <citation type="submission" date="2018-08" db="EMBL/GenBank/DDBJ databases">
        <title>Mucilaginibacter terrae sp. nov., isolated from manganese diggings.</title>
        <authorList>
            <person name="Huang Y."/>
            <person name="Zhou Z."/>
        </authorList>
    </citation>
    <scope>NUCLEOTIDE SEQUENCE [LARGE SCALE GENOMIC DNA]</scope>
    <source>
        <strain evidence="2 3">ZH6</strain>
    </source>
</reference>
<dbReference type="RefSeq" id="WP_117381508.1">
    <property type="nucleotide sequence ID" value="NZ_QWDE01000001.1"/>
</dbReference>
<keyword evidence="3" id="KW-1185">Reference proteome</keyword>
<dbReference type="OrthoDB" id="945117at2"/>
<dbReference type="Proteomes" id="UP000260823">
    <property type="component" value="Unassembled WGS sequence"/>
</dbReference>
<name>A0A3E2NUS7_9SPHI</name>
<protein>
    <recommendedName>
        <fullName evidence="4">Outer membrane protein beta-barrel domain-containing protein</fullName>
    </recommendedName>
</protein>
<evidence type="ECO:0000313" key="3">
    <source>
        <dbReference type="Proteomes" id="UP000260823"/>
    </source>
</evidence>
<evidence type="ECO:0000256" key="1">
    <source>
        <dbReference type="SAM" id="SignalP"/>
    </source>
</evidence>
<sequence>MKKTLFTVIAFILFTGCAFAQTDKGNSTLGINLQFYRATTNNNIFDQASGTMYTQDQKNTNFYIGPNFSTFLSNNLDLGVGLQYGLTKINNVGTAYYTQKQTNYNYGASIYLRKYVMYESKIGIRTGPYFTYNRNSSTVTNLSGGSGMETKTTGNSYTGGLNLDLLFYPTKKLGVALMLANLNYQHYNADSGVAGNSDGDGVNFNFINNGLGVSVFYTFGK</sequence>
<proteinExistence type="predicted"/>
<feature type="signal peptide" evidence="1">
    <location>
        <begin position="1"/>
        <end position="20"/>
    </location>
</feature>
<accession>A0A3E2NUS7</accession>
<dbReference type="AlphaFoldDB" id="A0A3E2NUS7"/>
<dbReference type="EMBL" id="QWDE01000001">
    <property type="protein sequence ID" value="RFZ84610.1"/>
    <property type="molecule type" value="Genomic_DNA"/>
</dbReference>
<dbReference type="InterPro" id="IPR036709">
    <property type="entry name" value="Autotransporte_beta_dom_sf"/>
</dbReference>
<gene>
    <name evidence="2" type="ORF">DYU05_03070</name>
</gene>
<keyword evidence="1" id="KW-0732">Signal</keyword>
<dbReference type="SUPFAM" id="SSF103515">
    <property type="entry name" value="Autotransporter"/>
    <property type="match status" value="1"/>
</dbReference>
<feature type="chain" id="PRO_5017615553" description="Outer membrane protein beta-barrel domain-containing protein" evidence="1">
    <location>
        <begin position="21"/>
        <end position="221"/>
    </location>
</feature>
<dbReference type="PROSITE" id="PS51257">
    <property type="entry name" value="PROKAR_LIPOPROTEIN"/>
    <property type="match status" value="1"/>
</dbReference>
<evidence type="ECO:0000313" key="2">
    <source>
        <dbReference type="EMBL" id="RFZ84610.1"/>
    </source>
</evidence>